<dbReference type="GO" id="GO:0032259">
    <property type="term" value="P:methylation"/>
    <property type="evidence" value="ECO:0007669"/>
    <property type="project" value="UniProtKB-KW"/>
</dbReference>
<evidence type="ECO:0000256" key="6">
    <source>
        <dbReference type="ARBA" id="ARBA00022747"/>
    </source>
</evidence>
<gene>
    <name evidence="10" type="ORF">LK12_03530</name>
</gene>
<comment type="caution">
    <text evidence="10">The sequence shown here is derived from an EMBL/GenBank/DDBJ whole genome shotgun (WGS) entry which is preliminary data.</text>
</comment>
<dbReference type="Gene3D" id="3.40.50.150">
    <property type="entry name" value="Vaccinia Virus protein VP39"/>
    <property type="match status" value="1"/>
</dbReference>
<keyword evidence="5" id="KW-0949">S-adenosyl-L-methionine</keyword>
<reference evidence="10 11" key="1">
    <citation type="submission" date="2014-10" db="EMBL/GenBank/DDBJ databases">
        <title>Genome sequence of Novosphingobium malaysiense MUSC 273(T).</title>
        <authorList>
            <person name="Lee L.-H."/>
        </authorList>
    </citation>
    <scope>NUCLEOTIDE SEQUENCE [LARGE SCALE GENOMIC DNA]</scope>
    <source>
        <strain evidence="10 11">MUSC 273</strain>
    </source>
</reference>
<keyword evidence="4" id="KW-0808">Transferase</keyword>
<dbReference type="Pfam" id="PF02384">
    <property type="entry name" value="N6_Mtase"/>
    <property type="match status" value="1"/>
</dbReference>
<dbReference type="PROSITE" id="PS00092">
    <property type="entry name" value="N6_MTASE"/>
    <property type="match status" value="1"/>
</dbReference>
<feature type="domain" description="DNA methylase adenine-specific" evidence="8">
    <location>
        <begin position="4"/>
        <end position="184"/>
    </location>
</feature>
<dbReference type="Pfam" id="PF22837">
    <property type="entry name" value="M_Eco57I_C"/>
    <property type="match status" value="1"/>
</dbReference>
<evidence type="ECO:0000313" key="11">
    <source>
        <dbReference type="Proteomes" id="UP000031057"/>
    </source>
</evidence>
<dbReference type="AlphaFoldDB" id="A0A0B1ZV85"/>
<sequence>MDTQSNRKARGAFFTPAEISRYLAQWAIQSANDVVLEPSCGEASFLLAAGERLRALDARPLIWSSQLHGVEIHEDSAIAAQALLRDAGFDASVTVSDFFDFDDRQKFDAIVGNPPFVRYQQFSGAARTKSLEAALAQGVRLSGLASSWAGFVVKAAQHLSADGRLALVLPAELLSVSYAAEVRNFLLRRFARVRLIMFEQRVFPEVLEEVVLLLAEGTGGAQCFEVYQTRDAQSLKAVDLADWTEHEPAEGEKWTPALVAKSAFATYREVAARYFEELGVWGRTYLGAVTGNNKYFTLTADDVRKHGLTQADVTAISPPGSRHMRGLTLTEAAWKKLLRDGSRALLFYPGEKPSAAALRYIRAGEKANVSDAYKCRVRSPWWRVPLVEQPDLFLTYMNHDRPRLVTNTAKAQILNSIYGVRLMDGRRSIGRDLLPVASLNSVTLLGAEIVGRAYGGGLLKMEPREADLLPVPSLDHIKSVETELRAIKPQLAKHLRNGDVEAAVQSVDAILLAEVANSDLKALRAARDVLFQRRRARGKNGEDRRSS</sequence>
<dbReference type="EMBL" id="JTDI01000001">
    <property type="protein sequence ID" value="KHK93374.1"/>
    <property type="molecule type" value="Genomic_DNA"/>
</dbReference>
<organism evidence="10 11">
    <name type="scientific">Novosphingobium malaysiense</name>
    <dbReference type="NCBI Taxonomy" id="1348853"/>
    <lineage>
        <taxon>Bacteria</taxon>
        <taxon>Pseudomonadati</taxon>
        <taxon>Pseudomonadota</taxon>
        <taxon>Alphaproteobacteria</taxon>
        <taxon>Sphingomonadales</taxon>
        <taxon>Sphingomonadaceae</taxon>
        <taxon>Novosphingobium</taxon>
    </lineage>
</organism>
<evidence type="ECO:0000256" key="3">
    <source>
        <dbReference type="ARBA" id="ARBA00022603"/>
    </source>
</evidence>
<evidence type="ECO:0000256" key="5">
    <source>
        <dbReference type="ARBA" id="ARBA00022691"/>
    </source>
</evidence>
<dbReference type="InterPro" id="IPR029063">
    <property type="entry name" value="SAM-dependent_MTases_sf"/>
</dbReference>
<evidence type="ECO:0000259" key="9">
    <source>
        <dbReference type="Pfam" id="PF22837"/>
    </source>
</evidence>
<dbReference type="PANTHER" id="PTHR33841:SF5">
    <property type="entry name" value="DNA METHYLASE (MODIFICATION METHYLASE) (METHYLTRANSFERASE)-RELATED"/>
    <property type="match status" value="1"/>
</dbReference>
<accession>A0A0B1ZV85</accession>
<evidence type="ECO:0000256" key="7">
    <source>
        <dbReference type="ARBA" id="ARBA00047942"/>
    </source>
</evidence>
<dbReference type="SUPFAM" id="SSF53335">
    <property type="entry name" value="S-adenosyl-L-methionine-dependent methyltransferases"/>
    <property type="match status" value="1"/>
</dbReference>
<dbReference type="PRINTS" id="PR00507">
    <property type="entry name" value="N12N6MTFRASE"/>
</dbReference>
<dbReference type="InterPro" id="IPR002052">
    <property type="entry name" value="DNA_methylase_N6_adenine_CS"/>
</dbReference>
<dbReference type="GO" id="GO:0009307">
    <property type="term" value="P:DNA restriction-modification system"/>
    <property type="evidence" value="ECO:0007669"/>
    <property type="project" value="UniProtKB-KW"/>
</dbReference>
<dbReference type="GO" id="GO:0003677">
    <property type="term" value="F:DNA binding"/>
    <property type="evidence" value="ECO:0007669"/>
    <property type="project" value="InterPro"/>
</dbReference>
<protein>
    <recommendedName>
        <fullName evidence="2">site-specific DNA-methyltransferase (adenine-specific)</fullName>
        <ecNumber evidence="2">2.1.1.72</ecNumber>
    </recommendedName>
</protein>
<dbReference type="GO" id="GO:0009007">
    <property type="term" value="F:site-specific DNA-methyltransferase (adenine-specific) activity"/>
    <property type="evidence" value="ECO:0007669"/>
    <property type="project" value="UniProtKB-EC"/>
</dbReference>
<evidence type="ECO:0000256" key="4">
    <source>
        <dbReference type="ARBA" id="ARBA00022679"/>
    </source>
</evidence>
<keyword evidence="11" id="KW-1185">Reference proteome</keyword>
<dbReference type="GO" id="GO:0008170">
    <property type="term" value="F:N-methyltransferase activity"/>
    <property type="evidence" value="ECO:0007669"/>
    <property type="project" value="InterPro"/>
</dbReference>
<proteinExistence type="inferred from homology"/>
<evidence type="ECO:0000259" key="8">
    <source>
        <dbReference type="Pfam" id="PF02384"/>
    </source>
</evidence>
<evidence type="ECO:0000256" key="1">
    <source>
        <dbReference type="ARBA" id="ARBA00006594"/>
    </source>
</evidence>
<dbReference type="InterPro" id="IPR050953">
    <property type="entry name" value="N4_N6_ade-DNA_methylase"/>
</dbReference>
<keyword evidence="3" id="KW-0489">Methyltransferase</keyword>
<dbReference type="STRING" id="1348853.LK12_03530"/>
<name>A0A0B1ZV85_9SPHN</name>
<dbReference type="InterPro" id="IPR003356">
    <property type="entry name" value="DNA_methylase_A-5"/>
</dbReference>
<keyword evidence="6" id="KW-0680">Restriction system</keyword>
<dbReference type="InterPro" id="IPR054520">
    <property type="entry name" value="M_Eco57I_C"/>
</dbReference>
<evidence type="ECO:0000313" key="10">
    <source>
        <dbReference type="EMBL" id="KHK93374.1"/>
    </source>
</evidence>
<comment type="similarity">
    <text evidence="1">Belongs to the N(4)/N(6)-methyltransferase family.</text>
</comment>
<dbReference type="EC" id="2.1.1.72" evidence="2"/>
<feature type="domain" description="Type II methyltransferase M.Eco57I C-terminal" evidence="9">
    <location>
        <begin position="252"/>
        <end position="512"/>
    </location>
</feature>
<comment type="catalytic activity">
    <reaction evidence="7">
        <text>a 2'-deoxyadenosine in DNA + S-adenosyl-L-methionine = an N(6)-methyl-2'-deoxyadenosine in DNA + S-adenosyl-L-homocysteine + H(+)</text>
        <dbReference type="Rhea" id="RHEA:15197"/>
        <dbReference type="Rhea" id="RHEA-COMP:12418"/>
        <dbReference type="Rhea" id="RHEA-COMP:12419"/>
        <dbReference type="ChEBI" id="CHEBI:15378"/>
        <dbReference type="ChEBI" id="CHEBI:57856"/>
        <dbReference type="ChEBI" id="CHEBI:59789"/>
        <dbReference type="ChEBI" id="CHEBI:90615"/>
        <dbReference type="ChEBI" id="CHEBI:90616"/>
        <dbReference type="EC" id="2.1.1.72"/>
    </reaction>
</comment>
<dbReference type="Proteomes" id="UP000031057">
    <property type="component" value="Unassembled WGS sequence"/>
</dbReference>
<evidence type="ECO:0000256" key="2">
    <source>
        <dbReference type="ARBA" id="ARBA00011900"/>
    </source>
</evidence>
<dbReference type="OrthoDB" id="9806213at2"/>
<dbReference type="PANTHER" id="PTHR33841">
    <property type="entry name" value="DNA METHYLTRANSFERASE YEEA-RELATED"/>
    <property type="match status" value="1"/>
</dbReference>